<feature type="transmembrane region" description="Helical" evidence="5">
    <location>
        <begin position="191"/>
        <end position="212"/>
    </location>
</feature>
<keyword evidence="5" id="KW-0874">Quinone</keyword>
<feature type="transmembrane region" description="Helical" evidence="5">
    <location>
        <begin position="157"/>
        <end position="179"/>
    </location>
</feature>
<feature type="transmembrane region" description="Helical" evidence="5">
    <location>
        <begin position="326"/>
        <end position="346"/>
    </location>
</feature>
<evidence type="ECO:0000256" key="5">
    <source>
        <dbReference type="HAMAP-Rule" id="MF_00445"/>
    </source>
</evidence>
<keyword evidence="5" id="KW-1278">Translocase</keyword>
<keyword evidence="9" id="KW-1185">Reference proteome</keyword>
<feature type="transmembrane region" description="Helical" evidence="5">
    <location>
        <begin position="233"/>
        <end position="254"/>
    </location>
</feature>
<evidence type="ECO:0000259" key="7">
    <source>
        <dbReference type="Pfam" id="PF00361"/>
    </source>
</evidence>
<feature type="transmembrane region" description="Helical" evidence="5">
    <location>
        <begin position="75"/>
        <end position="92"/>
    </location>
</feature>
<dbReference type="Pfam" id="PF00361">
    <property type="entry name" value="Proton_antipo_M"/>
    <property type="match status" value="1"/>
</dbReference>
<feature type="transmembrane region" description="Helical" evidence="5">
    <location>
        <begin position="296"/>
        <end position="314"/>
    </location>
</feature>
<evidence type="ECO:0000256" key="6">
    <source>
        <dbReference type="RuleBase" id="RU000320"/>
    </source>
</evidence>
<dbReference type="GO" id="GO:0005886">
    <property type="term" value="C:plasma membrane"/>
    <property type="evidence" value="ECO:0007669"/>
    <property type="project" value="UniProtKB-SubCell"/>
</dbReference>
<feature type="domain" description="NADH:quinone oxidoreductase/Mrp antiporter transmembrane" evidence="7">
    <location>
        <begin position="121"/>
        <end position="412"/>
    </location>
</feature>
<dbReference type="HAMAP" id="MF_00445">
    <property type="entry name" value="NDH1_NuoN_1"/>
    <property type="match status" value="1"/>
</dbReference>
<evidence type="ECO:0000256" key="4">
    <source>
        <dbReference type="ARBA" id="ARBA00023136"/>
    </source>
</evidence>
<feature type="transmembrane region" description="Helical" evidence="5">
    <location>
        <begin position="104"/>
        <end position="121"/>
    </location>
</feature>
<dbReference type="GO" id="GO:0012505">
    <property type="term" value="C:endomembrane system"/>
    <property type="evidence" value="ECO:0007669"/>
    <property type="project" value="UniProtKB-SubCell"/>
</dbReference>
<keyword evidence="5" id="KW-0813">Transport</keyword>
<feature type="transmembrane region" description="Helical" evidence="5">
    <location>
        <begin position="266"/>
        <end position="289"/>
    </location>
</feature>
<keyword evidence="4 5" id="KW-0472">Membrane</keyword>
<dbReference type="GO" id="GO:0048038">
    <property type="term" value="F:quinone binding"/>
    <property type="evidence" value="ECO:0007669"/>
    <property type="project" value="UniProtKB-KW"/>
</dbReference>
<feature type="transmembrane region" description="Helical" evidence="5">
    <location>
        <begin position="127"/>
        <end position="145"/>
    </location>
</feature>
<proteinExistence type="inferred from homology"/>
<dbReference type="AlphaFoldDB" id="A0A4R8WXD9"/>
<dbReference type="EMBL" id="SOFP01000009">
    <property type="protein sequence ID" value="TFC20125.1"/>
    <property type="molecule type" value="Genomic_DNA"/>
</dbReference>
<comment type="subcellular location">
    <subcellularLocation>
        <location evidence="5">Cell membrane</location>
        <topology evidence="5">Multi-pass membrane protein</topology>
    </subcellularLocation>
    <subcellularLocation>
        <location evidence="1">Endomembrane system</location>
        <topology evidence="1">Multi-pass membrane protein</topology>
    </subcellularLocation>
    <subcellularLocation>
        <location evidence="6">Membrane</location>
        <topology evidence="6">Multi-pass membrane protein</topology>
    </subcellularLocation>
</comment>
<evidence type="ECO:0000256" key="2">
    <source>
        <dbReference type="ARBA" id="ARBA00022692"/>
    </source>
</evidence>
<evidence type="ECO:0000256" key="3">
    <source>
        <dbReference type="ARBA" id="ARBA00022989"/>
    </source>
</evidence>
<protein>
    <recommendedName>
        <fullName evidence="5">NADH-quinone oxidoreductase subunit N</fullName>
        <ecNumber evidence="5">7.1.1.-</ecNumber>
    </recommendedName>
    <alternativeName>
        <fullName evidence="5">NADH dehydrogenase I subunit N</fullName>
    </alternativeName>
    <alternativeName>
        <fullName evidence="5">NDH-1 subunit N</fullName>
    </alternativeName>
</protein>
<evidence type="ECO:0000313" key="8">
    <source>
        <dbReference type="EMBL" id="TFC20125.1"/>
    </source>
</evidence>
<comment type="catalytic activity">
    <reaction evidence="5">
        <text>a quinone + NADH + 5 H(+)(in) = a quinol + NAD(+) + 4 H(+)(out)</text>
        <dbReference type="Rhea" id="RHEA:57888"/>
        <dbReference type="ChEBI" id="CHEBI:15378"/>
        <dbReference type="ChEBI" id="CHEBI:24646"/>
        <dbReference type="ChEBI" id="CHEBI:57540"/>
        <dbReference type="ChEBI" id="CHEBI:57945"/>
        <dbReference type="ChEBI" id="CHEBI:132124"/>
    </reaction>
</comment>
<feature type="transmembrane region" description="Helical" evidence="5">
    <location>
        <begin position="399"/>
        <end position="419"/>
    </location>
</feature>
<dbReference type="GO" id="GO:0008137">
    <property type="term" value="F:NADH dehydrogenase (ubiquinone) activity"/>
    <property type="evidence" value="ECO:0007669"/>
    <property type="project" value="InterPro"/>
</dbReference>
<keyword evidence="5" id="KW-0520">NAD</keyword>
<dbReference type="PANTHER" id="PTHR22773">
    <property type="entry name" value="NADH DEHYDROGENASE"/>
    <property type="match status" value="1"/>
</dbReference>
<dbReference type="GO" id="GO:0042773">
    <property type="term" value="P:ATP synthesis coupled electron transport"/>
    <property type="evidence" value="ECO:0007669"/>
    <property type="project" value="InterPro"/>
</dbReference>
<dbReference type="Proteomes" id="UP000298412">
    <property type="component" value="Unassembled WGS sequence"/>
</dbReference>
<sequence>MQRDTLALLPEILVLTGAVIVLLSGSFLPRDQQVVTRFLAIAALLLAAGAAAIGMTAPAMTIFEGGLAVDVATGAVRIIIPLATILVLALGAEELAGSPRESETYSLLMLSALGAIAMAGANDLLVLAAGYLLASVPLYALVGMSRSPGAAEAALKTYLIGALMGIALLLGVTILFGIGGSTSYSELRSTLGTAPPAAVLAGILGVMAGLMFKAGGVPGHFWVPDATQASGTAVAAFLTSIPKLGALVAAYRFFELLPRGAEPGAVDWPLLVAILATASMTLGNLAAFWQTDVRRLLGWSTVSQVGYLLLPVAVAGNADLALPSLLLYLAGYTASNITAFAVIAALPTRRSIEDYRGASAAHPWLAGALLVSLLGLVGTPPTAVFVGKLTTFTAAWDGGLAWLVVVAAINTVASLFYYLRWLAPMFARGKTDVRAPAPRHPAASRAAVVGAIAVLIIGIAAGPVLAAFGMPLSG</sequence>
<dbReference type="EC" id="7.1.1.-" evidence="5"/>
<accession>A0A4R8WXD9</accession>
<keyword evidence="5" id="KW-1003">Cell membrane</keyword>
<keyword evidence="3 5" id="KW-1133">Transmembrane helix</keyword>
<comment type="caution">
    <text evidence="8">The sequence shown here is derived from an EMBL/GenBank/DDBJ whole genome shotgun (WGS) entry which is preliminary data.</text>
</comment>
<evidence type="ECO:0000313" key="9">
    <source>
        <dbReference type="Proteomes" id="UP000298412"/>
    </source>
</evidence>
<dbReference type="RefSeq" id="WP_134564905.1">
    <property type="nucleotide sequence ID" value="NZ_SOFP01000009.1"/>
</dbReference>
<dbReference type="OrthoDB" id="9811718at2"/>
<feature type="transmembrane region" description="Helical" evidence="5">
    <location>
        <begin position="40"/>
        <end position="63"/>
    </location>
</feature>
<comment type="function">
    <text evidence="5">NDH-1 shuttles electrons from NADH, via FMN and iron-sulfur (Fe-S) centers, to quinones in the respiratory chain. The immediate electron acceptor for the enzyme in this species is believed to be a menaquinone. Couples the redox reaction to proton translocation (for every two electrons transferred, four hydrogen ions are translocated across the cytoplasmic membrane), and thus conserves the redox energy in a proton gradient.</text>
</comment>
<keyword evidence="2 5" id="KW-0812">Transmembrane</keyword>
<dbReference type="InterPro" id="IPR010096">
    <property type="entry name" value="NADH-Q_OxRdtase_suN/2"/>
</dbReference>
<feature type="transmembrane region" description="Helical" evidence="5">
    <location>
        <begin position="6"/>
        <end position="28"/>
    </location>
</feature>
<reference evidence="8 9" key="1">
    <citation type="submission" date="2019-03" db="EMBL/GenBank/DDBJ databases">
        <title>Genomics of glacier-inhabiting Cryobacterium strains.</title>
        <authorList>
            <person name="Liu Q."/>
            <person name="Xin Y.-H."/>
        </authorList>
    </citation>
    <scope>NUCLEOTIDE SEQUENCE [LARGE SCALE GENOMIC DNA]</scope>
    <source>
        <strain evidence="8 9">MDT1-3</strain>
    </source>
</reference>
<gene>
    <name evidence="5" type="primary">nuoN</name>
    <name evidence="8" type="ORF">E3O19_01530</name>
</gene>
<evidence type="ECO:0000256" key="1">
    <source>
        <dbReference type="ARBA" id="ARBA00004127"/>
    </source>
</evidence>
<dbReference type="GO" id="GO:0050136">
    <property type="term" value="F:NADH dehydrogenase (quinone) (non-electrogenic) activity"/>
    <property type="evidence" value="ECO:0007669"/>
    <property type="project" value="UniProtKB-UniRule"/>
</dbReference>
<feature type="transmembrane region" description="Helical" evidence="5">
    <location>
        <begin position="358"/>
        <end position="379"/>
    </location>
</feature>
<dbReference type="InterPro" id="IPR001750">
    <property type="entry name" value="ND/Mrp_TM"/>
</dbReference>
<feature type="transmembrane region" description="Helical" evidence="5">
    <location>
        <begin position="446"/>
        <end position="468"/>
    </location>
</feature>
<name>A0A4R8WXD9_9MICO</name>
<comment type="subunit">
    <text evidence="5">NDH-1 is composed of 14 different subunits. Subunits NuoA, H, J, K, L, M, N constitute the membrane sector of the complex.</text>
</comment>
<organism evidence="8 9">
    <name type="scientific">Cryobacterium algoritolerans</name>
    <dbReference type="NCBI Taxonomy" id="1259184"/>
    <lineage>
        <taxon>Bacteria</taxon>
        <taxon>Bacillati</taxon>
        <taxon>Actinomycetota</taxon>
        <taxon>Actinomycetes</taxon>
        <taxon>Micrococcales</taxon>
        <taxon>Microbacteriaceae</taxon>
        <taxon>Cryobacterium</taxon>
    </lineage>
</organism>
<comment type="similarity">
    <text evidence="5">Belongs to the complex I subunit 2 family.</text>
</comment>